<reference evidence="2" key="1">
    <citation type="submission" date="2021-01" db="EMBL/GenBank/DDBJ databases">
        <title>Modified the classification status of verrucomicrobia.</title>
        <authorList>
            <person name="Feng X."/>
        </authorList>
    </citation>
    <scope>NUCLEOTIDE SEQUENCE</scope>
    <source>
        <strain evidence="2">KCTC 22041</strain>
    </source>
</reference>
<accession>A0A934VWS0</accession>
<gene>
    <name evidence="2" type="ORF">JIN85_21000</name>
</gene>
<protein>
    <submittedName>
        <fullName evidence="2">Uncharacterized protein</fullName>
    </submittedName>
</protein>
<dbReference type="EMBL" id="JAENIJ010000188">
    <property type="protein sequence ID" value="MBK1884902.1"/>
    <property type="molecule type" value="Genomic_DNA"/>
</dbReference>
<sequence length="66" mass="7281">HPFTKDPTENALWKAWAEGWEQGHEEAGNPVSLDDDADLSDPDAVPATEPTCLDDRDDLSDADEEE</sequence>
<feature type="non-terminal residue" evidence="2">
    <location>
        <position position="1"/>
    </location>
</feature>
<dbReference type="RefSeq" id="WP_200274499.1">
    <property type="nucleotide sequence ID" value="NZ_JAENIJ010000188.1"/>
</dbReference>
<feature type="region of interest" description="Disordered" evidence="1">
    <location>
        <begin position="18"/>
        <end position="66"/>
    </location>
</feature>
<organism evidence="2 3">
    <name type="scientific">Luteolibacter pohnpeiensis</name>
    <dbReference type="NCBI Taxonomy" id="454153"/>
    <lineage>
        <taxon>Bacteria</taxon>
        <taxon>Pseudomonadati</taxon>
        <taxon>Verrucomicrobiota</taxon>
        <taxon>Verrucomicrobiia</taxon>
        <taxon>Verrucomicrobiales</taxon>
        <taxon>Verrucomicrobiaceae</taxon>
        <taxon>Luteolibacter</taxon>
    </lineage>
</organism>
<evidence type="ECO:0000313" key="3">
    <source>
        <dbReference type="Proteomes" id="UP000603141"/>
    </source>
</evidence>
<name>A0A934VWS0_9BACT</name>
<comment type="caution">
    <text evidence="2">The sequence shown here is derived from an EMBL/GenBank/DDBJ whole genome shotgun (WGS) entry which is preliminary data.</text>
</comment>
<feature type="compositionally biased region" description="Acidic residues" evidence="1">
    <location>
        <begin position="55"/>
        <end position="66"/>
    </location>
</feature>
<dbReference type="Proteomes" id="UP000603141">
    <property type="component" value="Unassembled WGS sequence"/>
</dbReference>
<proteinExistence type="predicted"/>
<dbReference type="AlphaFoldDB" id="A0A934VWS0"/>
<evidence type="ECO:0000256" key="1">
    <source>
        <dbReference type="SAM" id="MobiDB-lite"/>
    </source>
</evidence>
<keyword evidence="3" id="KW-1185">Reference proteome</keyword>
<evidence type="ECO:0000313" key="2">
    <source>
        <dbReference type="EMBL" id="MBK1884902.1"/>
    </source>
</evidence>